<gene>
    <name evidence="5" type="ORF">SORDD27_00512</name>
</gene>
<protein>
    <submittedName>
        <fullName evidence="5">PEP-utilizing enzyme family protein</fullName>
    </submittedName>
</protein>
<dbReference type="Pfam" id="PF02896">
    <property type="entry name" value="PEP-utilizers_C"/>
    <property type="match status" value="1"/>
</dbReference>
<proteinExistence type="inferred from homology"/>
<evidence type="ECO:0000256" key="2">
    <source>
        <dbReference type="ARBA" id="ARBA00022741"/>
    </source>
</evidence>
<dbReference type="InterPro" id="IPR040442">
    <property type="entry name" value="Pyrv_kinase-like_dom_sf"/>
</dbReference>
<dbReference type="InterPro" id="IPR015813">
    <property type="entry name" value="Pyrv/PenolPyrv_kinase-like_dom"/>
</dbReference>
<evidence type="ECO:0000256" key="3">
    <source>
        <dbReference type="ARBA" id="ARBA00022840"/>
    </source>
</evidence>
<dbReference type="GO" id="GO:0005524">
    <property type="term" value="F:ATP binding"/>
    <property type="evidence" value="ECO:0007669"/>
    <property type="project" value="UniProtKB-KW"/>
</dbReference>
<evidence type="ECO:0000256" key="1">
    <source>
        <dbReference type="ARBA" id="ARBA00007837"/>
    </source>
</evidence>
<dbReference type="RefSeq" id="WP_061427158.1">
    <property type="nucleotide sequence ID" value="NZ_KQ970235.1"/>
</dbReference>
<keyword evidence="3" id="KW-0067">ATP-binding</keyword>
<dbReference type="InterPro" id="IPR000121">
    <property type="entry name" value="PEP_util_C"/>
</dbReference>
<organism evidence="5 6">
    <name type="scientific">Streptococcus oralis</name>
    <dbReference type="NCBI Taxonomy" id="1303"/>
    <lineage>
        <taxon>Bacteria</taxon>
        <taxon>Bacillati</taxon>
        <taxon>Bacillota</taxon>
        <taxon>Bacilli</taxon>
        <taxon>Lactobacillales</taxon>
        <taxon>Streptococcaceae</taxon>
        <taxon>Streptococcus</taxon>
    </lineage>
</organism>
<evidence type="ECO:0000313" key="5">
    <source>
        <dbReference type="EMBL" id="KXT95613.1"/>
    </source>
</evidence>
<evidence type="ECO:0000313" key="6">
    <source>
        <dbReference type="Proteomes" id="UP000072363"/>
    </source>
</evidence>
<dbReference type="InterPro" id="IPR006319">
    <property type="entry name" value="PEP_synth"/>
</dbReference>
<dbReference type="GO" id="GO:0008986">
    <property type="term" value="F:pyruvate, water dikinase activity"/>
    <property type="evidence" value="ECO:0007669"/>
    <property type="project" value="InterPro"/>
</dbReference>
<reference evidence="5 6" key="1">
    <citation type="submission" date="2016-01" db="EMBL/GenBank/DDBJ databases">
        <title>Highly variable Streptococcus oralis are common among viridans streptococci isolated from primates.</title>
        <authorList>
            <person name="Denapaite D."/>
            <person name="Rieger M."/>
            <person name="Koendgen S."/>
            <person name="Brueckner R."/>
            <person name="Ochigava I."/>
            <person name="Kappeler P."/>
            <person name="Maetz-Rensing K."/>
            <person name="Leendertz F."/>
            <person name="Hakenbeck R."/>
        </authorList>
    </citation>
    <scope>NUCLEOTIDE SEQUENCE [LARGE SCALE GENOMIC DNA]</scope>
    <source>
        <strain evidence="5 6">DD27</strain>
    </source>
</reference>
<dbReference type="PATRIC" id="fig|1303.82.peg.547"/>
<dbReference type="Proteomes" id="UP000072363">
    <property type="component" value="Unassembled WGS sequence"/>
</dbReference>
<dbReference type="PANTHER" id="PTHR43030">
    <property type="entry name" value="PHOSPHOENOLPYRUVATE SYNTHASE"/>
    <property type="match status" value="1"/>
</dbReference>
<dbReference type="PANTHER" id="PTHR43030:SF1">
    <property type="entry name" value="PHOSPHOENOLPYRUVATE SYNTHASE"/>
    <property type="match status" value="1"/>
</dbReference>
<keyword evidence="2" id="KW-0547">Nucleotide-binding</keyword>
<dbReference type="AlphaFoldDB" id="A0A139PZ91"/>
<comment type="caution">
    <text evidence="5">The sequence shown here is derived from an EMBL/GenBank/DDBJ whole genome shotgun (WGS) entry which is preliminary data.</text>
</comment>
<sequence>MRNQLALSGERIVEKVYPQLLHHVGMIRGEYLLRELNQNILLASCQQFVKDYLDTICSLYSDEEVWYRFSELTNTEANCLEGTKEHFDENHPLFGYRGIRRLLACSDEFQAEANVVTEVYQTNPNLSVIFPFVNDADQLKQAITALRQHSFTGKVGAMIELPSAYFDLDRILETGISKIVVGMNDLTSFVFATVRNSQWHDMENPIMLDMLRQMQDKATAKKIDFAVAGYLNISFIQKMNQMGIKCIIHYSSIPEIFNLEIDHPDHLKRIKEVSKKLQRSTHDIARNVECIQANQSLYRR</sequence>
<accession>A0A139PZ91</accession>
<name>A0A139PZ91_STROR</name>
<evidence type="ECO:0000259" key="4">
    <source>
        <dbReference type="Pfam" id="PF02896"/>
    </source>
</evidence>
<comment type="similarity">
    <text evidence="1">Belongs to the PEP-utilizing enzyme family.</text>
</comment>
<dbReference type="SUPFAM" id="SSF51621">
    <property type="entry name" value="Phosphoenolpyruvate/pyruvate domain"/>
    <property type="match status" value="1"/>
</dbReference>
<feature type="domain" description="PEP-utilising enzyme C-terminal" evidence="4">
    <location>
        <begin position="20"/>
        <end position="231"/>
    </location>
</feature>
<dbReference type="Gene3D" id="3.20.20.60">
    <property type="entry name" value="Phosphoenolpyruvate-binding domains"/>
    <property type="match status" value="1"/>
</dbReference>
<dbReference type="EMBL" id="LQNZ01000046">
    <property type="protein sequence ID" value="KXT95613.1"/>
    <property type="molecule type" value="Genomic_DNA"/>
</dbReference>